<protein>
    <submittedName>
        <fullName evidence="2">Protein phosphatase regulator</fullName>
    </submittedName>
</protein>
<dbReference type="Proteomes" id="UP001316803">
    <property type="component" value="Unassembled WGS sequence"/>
</dbReference>
<dbReference type="InterPro" id="IPR052292">
    <property type="entry name" value="Glucose_repression_reg"/>
</dbReference>
<feature type="compositionally biased region" description="Basic and acidic residues" evidence="1">
    <location>
        <begin position="116"/>
        <end position="126"/>
    </location>
</feature>
<feature type="compositionally biased region" description="Basic and acidic residues" evidence="1">
    <location>
        <begin position="149"/>
        <end position="161"/>
    </location>
</feature>
<feature type="compositionally biased region" description="Polar residues" evidence="1">
    <location>
        <begin position="413"/>
        <end position="426"/>
    </location>
</feature>
<feature type="compositionally biased region" description="Acidic residues" evidence="1">
    <location>
        <begin position="381"/>
        <end position="391"/>
    </location>
</feature>
<feature type="compositionally biased region" description="Polar residues" evidence="1">
    <location>
        <begin position="449"/>
        <end position="467"/>
    </location>
</feature>
<reference evidence="2 3" key="1">
    <citation type="submission" date="2022-12" db="EMBL/GenBank/DDBJ databases">
        <title>Genomic features and morphological characterization of a novel Knufia sp. strain isolated from spacecraft assembly facility.</title>
        <authorList>
            <person name="Teixeira M."/>
            <person name="Chander A.M."/>
            <person name="Stajich J.E."/>
            <person name="Venkateswaran K."/>
        </authorList>
    </citation>
    <scope>NUCLEOTIDE SEQUENCE [LARGE SCALE GENOMIC DNA]</scope>
    <source>
        <strain evidence="2 3">FJI-L2-BK-P2</strain>
    </source>
</reference>
<dbReference type="GO" id="GO:0005773">
    <property type="term" value="C:vacuole"/>
    <property type="evidence" value="ECO:0007669"/>
    <property type="project" value="GOC"/>
</dbReference>
<dbReference type="GO" id="GO:0007039">
    <property type="term" value="P:protein catabolic process in the vacuole"/>
    <property type="evidence" value="ECO:0007669"/>
    <property type="project" value="TreeGrafter"/>
</dbReference>
<dbReference type="PANTHER" id="PTHR28051">
    <property type="entry name" value="PROTEIN MTL1-RELATED"/>
    <property type="match status" value="1"/>
</dbReference>
<comment type="caution">
    <text evidence="2">The sequence shown here is derived from an EMBL/GenBank/DDBJ whole genome shotgun (WGS) entry which is preliminary data.</text>
</comment>
<dbReference type="EMBL" id="JAKLMC020000023">
    <property type="protein sequence ID" value="KAK5950909.1"/>
    <property type="molecule type" value="Genomic_DNA"/>
</dbReference>
<feature type="compositionally biased region" description="Low complexity" evidence="1">
    <location>
        <begin position="56"/>
        <end position="74"/>
    </location>
</feature>
<dbReference type="GO" id="GO:0042149">
    <property type="term" value="P:cellular response to glucose starvation"/>
    <property type="evidence" value="ECO:0007669"/>
    <property type="project" value="TreeGrafter"/>
</dbReference>
<feature type="region of interest" description="Disordered" evidence="1">
    <location>
        <begin position="297"/>
        <end position="504"/>
    </location>
</feature>
<keyword evidence="3" id="KW-1185">Reference proteome</keyword>
<evidence type="ECO:0000256" key="1">
    <source>
        <dbReference type="SAM" id="MobiDB-lite"/>
    </source>
</evidence>
<feature type="region of interest" description="Disordered" evidence="1">
    <location>
        <begin position="1"/>
        <end position="24"/>
    </location>
</feature>
<name>A0AAN8EAW2_9EURO</name>
<feature type="region of interest" description="Disordered" evidence="1">
    <location>
        <begin position="242"/>
        <end position="262"/>
    </location>
</feature>
<feature type="compositionally biased region" description="Low complexity" evidence="1">
    <location>
        <begin position="127"/>
        <end position="139"/>
    </location>
</feature>
<feature type="compositionally biased region" description="Polar residues" evidence="1">
    <location>
        <begin position="75"/>
        <end position="90"/>
    </location>
</feature>
<organism evidence="2 3">
    <name type="scientific">Knufia fluminis</name>
    <dbReference type="NCBI Taxonomy" id="191047"/>
    <lineage>
        <taxon>Eukaryota</taxon>
        <taxon>Fungi</taxon>
        <taxon>Dikarya</taxon>
        <taxon>Ascomycota</taxon>
        <taxon>Pezizomycotina</taxon>
        <taxon>Eurotiomycetes</taxon>
        <taxon>Chaetothyriomycetidae</taxon>
        <taxon>Chaetothyriales</taxon>
        <taxon>Trichomeriaceae</taxon>
        <taxon>Knufia</taxon>
    </lineage>
</organism>
<sequence length="556" mass="62946">MATVLQPPLAGGADSFPTSPTLSASYPDLVRLKGGLDYQEDLDSKESFAHSEYQRSFSPSIPSTAPSSPYYSQSMGSRDSYFSTPSYSSLDENEDFGYNEEDDGFPLFENNVPHPTYDERKERQVTDDSSSTSTTTASTPAVGKSRPKKAQDDHEIEHEPTRHVDYLSHDWEQHEDIWSSWSWIAARRRKIANWERLENASWRTWTKTKYNLKTISPESLNWMKDCDVTWLYGPLQVNKKKSLLHDHSPPPNQLSTRSSFLNKKPILKKKTPSALLLEKSQNEHTLLQRAGDIIRVQRSSPVPGRRGLGKGGSDFSLPSYHTSSVLNTPAESTDSADRPPRYSFGTQTPSEAKHVFFDEEVRQVQAVESEDDEKEEQPGEIFEESDEDDDGGLMMASSRTRSNRNTPRSSFSDNNKTITPLPSTTLKYRKDTPEPPEIPNGAQLWMPSRTLQHSSSQETLKPSNPSHNFLLDDDPEVMDGPWSSPTQKDDYSPYTQEDQDGPYGMRRTPSGMFMPYDENEEEAAMNNTLFGQAIYAVNTFRDIAHVVWNVGWSRGR</sequence>
<proteinExistence type="predicted"/>
<gene>
    <name evidence="2" type="primary">REG1</name>
    <name evidence="2" type="ORF">OHC33_007981</name>
</gene>
<dbReference type="AlphaFoldDB" id="A0AAN8EAW2"/>
<feature type="compositionally biased region" description="Acidic residues" evidence="1">
    <location>
        <begin position="91"/>
        <end position="104"/>
    </location>
</feature>
<dbReference type="PANTHER" id="PTHR28051:SF1">
    <property type="entry name" value="PROTEIN MTL1-RELATED"/>
    <property type="match status" value="1"/>
</dbReference>
<feature type="compositionally biased region" description="Low complexity" evidence="1">
    <location>
        <begin position="397"/>
        <end position="412"/>
    </location>
</feature>
<feature type="region of interest" description="Disordered" evidence="1">
    <location>
        <begin position="47"/>
        <end position="161"/>
    </location>
</feature>
<feature type="compositionally biased region" description="Basic and acidic residues" evidence="1">
    <location>
        <begin position="351"/>
        <end position="362"/>
    </location>
</feature>
<evidence type="ECO:0000313" key="3">
    <source>
        <dbReference type="Proteomes" id="UP001316803"/>
    </source>
</evidence>
<feature type="compositionally biased region" description="Polar residues" evidence="1">
    <location>
        <begin position="319"/>
        <end position="333"/>
    </location>
</feature>
<accession>A0AAN8EAW2</accession>
<evidence type="ECO:0000313" key="2">
    <source>
        <dbReference type="EMBL" id="KAK5950909.1"/>
    </source>
</evidence>